<gene>
    <name evidence="1" type="ORF">SAMN05421807_1271</name>
</gene>
<accession>A0A1M5XH99</accession>
<protein>
    <submittedName>
        <fullName evidence="1">Uncharacterized protein</fullName>
    </submittedName>
</protein>
<dbReference type="Proteomes" id="UP000184079">
    <property type="component" value="Unassembled WGS sequence"/>
</dbReference>
<sequence length="85" mass="9629">MSVFFCTLKNPIAIEDTTTFSIEPFIISNASIEDIEYHEDRRLDKNLILKLASSGSYIHDNHIILKGPTGSAKRTLKSVPFYARQ</sequence>
<evidence type="ECO:0000313" key="1">
    <source>
        <dbReference type="EMBL" id="SHH99129.1"/>
    </source>
</evidence>
<proteinExistence type="predicted"/>
<dbReference type="EMBL" id="FQXD01000027">
    <property type="protein sequence ID" value="SHH99129.1"/>
    <property type="molecule type" value="Genomic_DNA"/>
</dbReference>
<evidence type="ECO:0000313" key="2">
    <source>
        <dbReference type="Proteomes" id="UP000184079"/>
    </source>
</evidence>
<dbReference type="AlphaFoldDB" id="A0A1M5XH99"/>
<reference evidence="2" key="1">
    <citation type="submission" date="2016-11" db="EMBL/GenBank/DDBJ databases">
        <authorList>
            <person name="Varghese N."/>
            <person name="Submissions S."/>
        </authorList>
    </citation>
    <scope>NUCLEOTIDE SEQUENCE [LARGE SCALE GENOMIC DNA]</scope>
    <source>
        <strain evidence="2">CGMCC 1.6496</strain>
    </source>
</reference>
<organism evidence="1 2">
    <name type="scientific">Virgibacillus chiguensis</name>
    <dbReference type="NCBI Taxonomy" id="411959"/>
    <lineage>
        <taxon>Bacteria</taxon>
        <taxon>Bacillati</taxon>
        <taxon>Bacillota</taxon>
        <taxon>Bacilli</taxon>
        <taxon>Bacillales</taxon>
        <taxon>Bacillaceae</taxon>
        <taxon>Virgibacillus</taxon>
    </lineage>
</organism>
<name>A0A1M5XH99_9BACI</name>
<keyword evidence="2" id="KW-1185">Reference proteome</keyword>